<dbReference type="Proteomes" id="UP000013009">
    <property type="component" value="Unassembled WGS sequence"/>
</dbReference>
<protein>
    <recommendedName>
        <fullName evidence="3">Outer membrane protein A</fullName>
    </recommendedName>
</protein>
<dbReference type="EMBL" id="APRZ01000019">
    <property type="protein sequence ID" value="ENX33320.1"/>
    <property type="molecule type" value="Genomic_DNA"/>
</dbReference>
<keyword evidence="2" id="KW-1185">Reference proteome</keyword>
<dbReference type="AlphaFoldDB" id="N9R3X2"/>
<dbReference type="HOGENOM" id="CLU_332244_0_0_6"/>
<evidence type="ECO:0000313" key="1">
    <source>
        <dbReference type="EMBL" id="ENX33320.1"/>
    </source>
</evidence>
<dbReference type="RefSeq" id="WP_005276138.1">
    <property type="nucleotide sequence ID" value="NZ_KB850195.1"/>
</dbReference>
<dbReference type="PATRIC" id="fig|1217695.3.peg.3177"/>
<sequence>MLFKSLLSPIKSITSSLVDSNSSTSHVGSSILAPLSLSTITNLVSPSTVTNTVSSITNSVTTNPVSTITGILGGVTGSSSPLSTVTNLVGSLTGSANGGPLDAVTHIIGGVTGGANGNPLGAVTGIIGGITGGADGGPLGAVTGILGGITGGANGGALGTVTGVIGGITGGDLAHNPVTGVIQSGIGVLQGLESLKTDIINTGINTVAGTIISAVHQSEHPIGDLAHLGTLTFDTSRDTVNGTLEAVSHLAGADVGGAVGSLTGVVGTLVNNGSTAANTIQHIVGDITNIGNTGPLGTITGIIGGITGGIGGGGTGGPLGIITNIIGGITGGDLSHNPVTGAIQTGIDVLQGVESLKTDIINTGINTVGGVLSGVLPGVHPITDLTHLGTLTFDTSRDTVNGTLEAVSHLAGADVGGAVGSLTGVVGTLIHNGSTASGLVQHAVGDLTNVGGLIGGIGGGTGGPLGSIGDIIGGITGSIGGTGGPLGIITNIIGGITGGDLSHNPVTGAIQTGIDVLQGVESLKTDIINTGINTVGGVLSGVLPGVHPITDLTHLGTLTFDTSRDTVNGTLEAVSHLAGADVGGAVGSLTGVVGTLIHNGSTASGLVQHAVGDLTNVGGLIGGIGGGTGGPLGSIGDIIGGITGGIGGGTGGPLGSIGDIIGGITGSIGGTGGPLGIITNIIGGITGGDLSHNPVTGAIQTGIDVLQGVESLKTDIINTGINTVGGVLSGVLPGVHPITDLTHLGTLTFDTSRDTVNGTLEAVSHLAGADVGGALGSLTGVVGTLIHNGSTASGLVQHAVGDLTNVGDLIGGITGGIGGGTGGPLGSIGDIIGGIGGGTGGPLGSIGDIIGGITGGITGGGSNPLGSLTDILGTISHGVNSADVISGIAQPIQTVISNGNIAIDALQSHVSNLFSDGSLDSLNNLINISVGHGDYNAHGSIDGILDALTGTVASSIAVGEPHPNGGSLTDLVSLQSPLNSLTDHLLSSVNHF</sequence>
<accession>N9R3X2</accession>
<name>N9R3X2_9GAMM</name>
<evidence type="ECO:0008006" key="3">
    <source>
        <dbReference type="Google" id="ProtNLM"/>
    </source>
</evidence>
<comment type="caution">
    <text evidence="1">The sequence shown here is derived from an EMBL/GenBank/DDBJ whole genome shotgun (WGS) entry which is preliminary data.</text>
</comment>
<proteinExistence type="predicted"/>
<reference evidence="1 2" key="1">
    <citation type="submission" date="2013-02" db="EMBL/GenBank/DDBJ databases">
        <title>The Genome Sequence of Acinetobacter sp. NIPH 1859.</title>
        <authorList>
            <consortium name="The Broad Institute Genome Sequencing Platform"/>
            <consortium name="The Broad Institute Genome Sequencing Center for Infectious Disease"/>
            <person name="Cerqueira G."/>
            <person name="Feldgarden M."/>
            <person name="Courvalin P."/>
            <person name="Perichon B."/>
            <person name="Grillot-Courvalin C."/>
            <person name="Clermont D."/>
            <person name="Rocha E."/>
            <person name="Yoon E.-J."/>
            <person name="Nemec A."/>
            <person name="Walker B."/>
            <person name="Young S.K."/>
            <person name="Zeng Q."/>
            <person name="Gargeya S."/>
            <person name="Fitzgerald M."/>
            <person name="Haas B."/>
            <person name="Abouelleil A."/>
            <person name="Alvarado L."/>
            <person name="Arachchi H.M."/>
            <person name="Berlin A.M."/>
            <person name="Chapman S.B."/>
            <person name="Dewar J."/>
            <person name="Goldberg J."/>
            <person name="Griggs A."/>
            <person name="Gujja S."/>
            <person name="Hansen M."/>
            <person name="Howarth C."/>
            <person name="Imamovic A."/>
            <person name="Larimer J."/>
            <person name="McCowan C."/>
            <person name="Murphy C."/>
            <person name="Neiman D."/>
            <person name="Pearson M."/>
            <person name="Priest M."/>
            <person name="Roberts A."/>
            <person name="Saif S."/>
            <person name="Shea T."/>
            <person name="Sisk P."/>
            <person name="Sykes S."/>
            <person name="Wortman J."/>
            <person name="Nusbaum C."/>
            <person name="Birren B."/>
        </authorList>
    </citation>
    <scope>NUCLEOTIDE SEQUENCE [LARGE SCALE GENOMIC DNA]</scope>
    <source>
        <strain evidence="1 2">NIPH 1859</strain>
    </source>
</reference>
<evidence type="ECO:0000313" key="2">
    <source>
        <dbReference type="Proteomes" id="UP000013009"/>
    </source>
</evidence>
<organism evidence="1 2">
    <name type="scientific">Acinetobacter colistiniresistens</name>
    <dbReference type="NCBI Taxonomy" id="280145"/>
    <lineage>
        <taxon>Bacteria</taxon>
        <taxon>Pseudomonadati</taxon>
        <taxon>Pseudomonadota</taxon>
        <taxon>Gammaproteobacteria</taxon>
        <taxon>Moraxellales</taxon>
        <taxon>Moraxellaceae</taxon>
        <taxon>Acinetobacter</taxon>
    </lineage>
</organism>
<gene>
    <name evidence="1" type="ORF">F889_03262</name>
</gene>
<dbReference type="OrthoDB" id="6713628at2"/>